<reference evidence="3" key="1">
    <citation type="submission" date="2023-08" db="EMBL/GenBank/DDBJ databases">
        <authorList>
            <person name="Chen Y."/>
            <person name="Shah S."/>
            <person name="Dougan E. K."/>
            <person name="Thang M."/>
            <person name="Chan C."/>
        </authorList>
    </citation>
    <scope>NUCLEOTIDE SEQUENCE</scope>
</reference>
<feature type="region of interest" description="Disordered" evidence="2">
    <location>
        <begin position="228"/>
        <end position="254"/>
    </location>
</feature>
<evidence type="ECO:0000313" key="4">
    <source>
        <dbReference type="Proteomes" id="UP001178507"/>
    </source>
</evidence>
<organism evidence="3 4">
    <name type="scientific">Effrenium voratum</name>
    <dbReference type="NCBI Taxonomy" id="2562239"/>
    <lineage>
        <taxon>Eukaryota</taxon>
        <taxon>Sar</taxon>
        <taxon>Alveolata</taxon>
        <taxon>Dinophyceae</taxon>
        <taxon>Suessiales</taxon>
        <taxon>Symbiodiniaceae</taxon>
        <taxon>Effrenium</taxon>
    </lineage>
</organism>
<name>A0AA36NGE4_9DINO</name>
<dbReference type="EMBL" id="CAUJNA010003585">
    <property type="protein sequence ID" value="CAJ1405454.1"/>
    <property type="molecule type" value="Genomic_DNA"/>
</dbReference>
<evidence type="ECO:0000256" key="2">
    <source>
        <dbReference type="SAM" id="MobiDB-lite"/>
    </source>
</evidence>
<keyword evidence="1" id="KW-0175">Coiled coil</keyword>
<keyword evidence="4" id="KW-1185">Reference proteome</keyword>
<protein>
    <submittedName>
        <fullName evidence="3">Uncharacterized protein</fullName>
    </submittedName>
</protein>
<feature type="coiled-coil region" evidence="1">
    <location>
        <begin position="93"/>
        <end position="120"/>
    </location>
</feature>
<dbReference type="AlphaFoldDB" id="A0AA36NGE4"/>
<evidence type="ECO:0000313" key="3">
    <source>
        <dbReference type="EMBL" id="CAJ1405454.1"/>
    </source>
</evidence>
<proteinExistence type="predicted"/>
<accession>A0AA36NGE4</accession>
<dbReference type="Proteomes" id="UP001178507">
    <property type="component" value="Unassembled WGS sequence"/>
</dbReference>
<gene>
    <name evidence="3" type="ORF">EVOR1521_LOCUS27654</name>
</gene>
<comment type="caution">
    <text evidence="3">The sequence shown here is derived from an EMBL/GenBank/DDBJ whole genome shotgun (WGS) entry which is preliminary data.</text>
</comment>
<sequence length="306" mass="32906">MSALQDQLKQVESAGLGEAVRSLESKIRRAHVQVGEAVTKVKALIPQVMRVQKEKQSEQRDEKLLKEMMAAITEKFHAAEDLAEKAEITSAMIEHAGEDLNEAQKAAQQTEESAKQAAAAVKEALTAIGLKLGMLKNFESDQGRLKATDALGSFREKLRVANQKLVPFLQAQETFKAHAEAKALSDELEARLAPAEVEVDKAEQVAEPLLSFAEAALAAGQAAAEATATPKAKAKSNQKDKEPQKAATKQVLPPPEVVAQAGKIATDAAATLQGVMKMLDQKRSSARLWSGAKARLAEANAKVWED</sequence>
<evidence type="ECO:0000256" key="1">
    <source>
        <dbReference type="SAM" id="Coils"/>
    </source>
</evidence>